<evidence type="ECO:0000256" key="3">
    <source>
        <dbReference type="ARBA" id="ARBA00022692"/>
    </source>
</evidence>
<feature type="transmembrane region" description="Helical" evidence="6">
    <location>
        <begin position="30"/>
        <end position="51"/>
    </location>
</feature>
<name>A0A662DLA0_UNCAE</name>
<dbReference type="EMBL" id="QMQA01000024">
    <property type="protein sequence ID" value="RLE14912.1"/>
    <property type="molecule type" value="Genomic_DNA"/>
</dbReference>
<evidence type="ECO:0000313" key="7">
    <source>
        <dbReference type="EMBL" id="RLE14912.1"/>
    </source>
</evidence>
<protein>
    <submittedName>
        <fullName evidence="7">Branched-chain amino acid ABC transporter permease</fullName>
    </submittedName>
</protein>
<dbReference type="PANTHER" id="PTHR30482">
    <property type="entry name" value="HIGH-AFFINITY BRANCHED-CHAIN AMINO ACID TRANSPORT SYSTEM PERMEASE"/>
    <property type="match status" value="1"/>
</dbReference>
<dbReference type="PANTHER" id="PTHR30482:SF10">
    <property type="entry name" value="HIGH-AFFINITY BRANCHED-CHAIN AMINO ACID TRANSPORT PROTEIN BRAE"/>
    <property type="match status" value="1"/>
</dbReference>
<evidence type="ECO:0000256" key="1">
    <source>
        <dbReference type="ARBA" id="ARBA00004651"/>
    </source>
</evidence>
<dbReference type="GO" id="GO:0015658">
    <property type="term" value="F:branched-chain amino acid transmembrane transporter activity"/>
    <property type="evidence" value="ECO:0007669"/>
    <property type="project" value="InterPro"/>
</dbReference>
<dbReference type="Proteomes" id="UP000280417">
    <property type="component" value="Unassembled WGS sequence"/>
</dbReference>
<sequence length="316" mass="34289">MGYLISILCIGASYAIATLGLNLQWGYTGLFNIGVAAFFAVGAYTSAILTGPDWGGMIGGFGLPYPVGLAGAVVFAALLAYAIAFVLRLEFGFLAIASIMLSTVVILIFKNEMWLTNGVWGIGGIPRPFGEMLSPATSDWVYTAVALGILVGVYFLLEKGVRSPWGRTLGIIKEDPTLAEMVGKDVYKWRRTSWIIGSMYMGLAGAVYGHYIQYINPRTFDDVMITFLCLCMVVIGGSGNNKGSILGAYVLWGTWTVSEILTGFLPEAWQLRAPFVRVLVIGIAIILLLRFRPRGLIGREAAISKMGERIRTGRVE</sequence>
<keyword evidence="3 6" id="KW-0812">Transmembrane</keyword>
<accession>A0A662DLA0</accession>
<feature type="transmembrane region" description="Helical" evidence="6">
    <location>
        <begin position="194"/>
        <end position="211"/>
    </location>
</feature>
<keyword evidence="5 6" id="KW-0472">Membrane</keyword>
<dbReference type="Pfam" id="PF02653">
    <property type="entry name" value="BPD_transp_2"/>
    <property type="match status" value="1"/>
</dbReference>
<evidence type="ECO:0000256" key="6">
    <source>
        <dbReference type="SAM" id="Phobius"/>
    </source>
</evidence>
<keyword evidence="4 6" id="KW-1133">Transmembrane helix</keyword>
<dbReference type="AlphaFoldDB" id="A0A662DLA0"/>
<comment type="caution">
    <text evidence="7">The sequence shown here is derived from an EMBL/GenBank/DDBJ whole genome shotgun (WGS) entry which is preliminary data.</text>
</comment>
<keyword evidence="2" id="KW-1003">Cell membrane</keyword>
<feature type="transmembrane region" description="Helical" evidence="6">
    <location>
        <begin position="5"/>
        <end position="23"/>
    </location>
</feature>
<feature type="transmembrane region" description="Helical" evidence="6">
    <location>
        <begin position="140"/>
        <end position="157"/>
    </location>
</feature>
<comment type="subcellular location">
    <subcellularLocation>
        <location evidence="1">Cell membrane</location>
        <topology evidence="1">Multi-pass membrane protein</topology>
    </subcellularLocation>
</comment>
<dbReference type="InterPro" id="IPR043428">
    <property type="entry name" value="LivM-like"/>
</dbReference>
<dbReference type="InterPro" id="IPR001851">
    <property type="entry name" value="ABC_transp_permease"/>
</dbReference>
<organism evidence="7 8">
    <name type="scientific">Aerophobetes bacterium</name>
    <dbReference type="NCBI Taxonomy" id="2030807"/>
    <lineage>
        <taxon>Bacteria</taxon>
        <taxon>Candidatus Aerophobota</taxon>
    </lineage>
</organism>
<reference evidence="7 8" key="1">
    <citation type="submission" date="2018-06" db="EMBL/GenBank/DDBJ databases">
        <title>Extensive metabolic versatility and redundancy in microbially diverse, dynamic hydrothermal sediments.</title>
        <authorList>
            <person name="Dombrowski N."/>
            <person name="Teske A."/>
            <person name="Baker B.J."/>
        </authorList>
    </citation>
    <scope>NUCLEOTIDE SEQUENCE [LARGE SCALE GENOMIC DNA]</scope>
    <source>
        <strain evidence="7">B3_G15</strain>
    </source>
</reference>
<feature type="transmembrane region" description="Helical" evidence="6">
    <location>
        <begin position="271"/>
        <end position="289"/>
    </location>
</feature>
<feature type="transmembrane region" description="Helical" evidence="6">
    <location>
        <begin position="246"/>
        <end position="265"/>
    </location>
</feature>
<evidence type="ECO:0000313" key="8">
    <source>
        <dbReference type="Proteomes" id="UP000280417"/>
    </source>
</evidence>
<proteinExistence type="predicted"/>
<dbReference type="CDD" id="cd06581">
    <property type="entry name" value="TM_PBP1_LivM_like"/>
    <property type="match status" value="1"/>
</dbReference>
<evidence type="ECO:0000256" key="5">
    <source>
        <dbReference type="ARBA" id="ARBA00023136"/>
    </source>
</evidence>
<feature type="transmembrane region" description="Helical" evidence="6">
    <location>
        <begin position="63"/>
        <end position="84"/>
    </location>
</feature>
<feature type="transmembrane region" description="Helical" evidence="6">
    <location>
        <begin position="91"/>
        <end position="109"/>
    </location>
</feature>
<feature type="transmembrane region" description="Helical" evidence="6">
    <location>
        <begin position="223"/>
        <end position="239"/>
    </location>
</feature>
<evidence type="ECO:0000256" key="2">
    <source>
        <dbReference type="ARBA" id="ARBA00022475"/>
    </source>
</evidence>
<gene>
    <name evidence="7" type="ORF">DRJ04_01455</name>
</gene>
<evidence type="ECO:0000256" key="4">
    <source>
        <dbReference type="ARBA" id="ARBA00022989"/>
    </source>
</evidence>
<dbReference type="GO" id="GO:0005886">
    <property type="term" value="C:plasma membrane"/>
    <property type="evidence" value="ECO:0007669"/>
    <property type="project" value="UniProtKB-SubCell"/>
</dbReference>